<keyword evidence="2" id="KW-1185">Reference proteome</keyword>
<accession>A0ACB5SN76</accession>
<evidence type="ECO:0000313" key="1">
    <source>
        <dbReference type="EMBL" id="GME49455.1"/>
    </source>
</evidence>
<sequence>MFSNVFLAGFDGTVTVTTYATIGSEFNTVNLASWITISYLLTSTAMQPLYGRFSDIFGRKPCFLGASVTFGLGCLGCGLSRNILCLNLMRALAGVGGGGLMTMATIINSDIVSPHKRGMYQAVQNLLLGLGAICGASFGGLICDWVGWRWCFLLQTPVSILAILAGQFALRSRQKADTGAAPQKTKRLVHELDLAGACLLVLCLLAQVGSLSLGGNVLNWSDPLVVFLLVSSIILFGVFVFVEKNTTAVPILALKMLREPSSVLLLISNLLLGVVVYGLLFTMPLFFQAVLLDSPFKAGLRMILPSMATPLGSLVAGMAMSRNASLPLMTQVGMLLLSIGSGLLLLLRMDRGRLGSVVLLVLPNLGAGIAFPSSLFQFINMFDKPDHAVATSTIYATRSIGSVWGVAVVSAVIQDGLARILPIVLRDQPDANKLVEKIRHSMKVAVRLPPSIQLAVQDAFCEAIHRAIAVLAVCAIVGFLGSWVSVRMNRQRD</sequence>
<comment type="caution">
    <text evidence="1">The sequence shown here is derived from an EMBL/GenBank/DDBJ whole genome shotgun (WGS) entry which is preliminary data.</text>
</comment>
<proteinExistence type="predicted"/>
<protein>
    <submittedName>
        <fullName evidence="1">Uncharacterized protein</fullName>
    </submittedName>
</protein>
<reference evidence="1" key="1">
    <citation type="submission" date="2024-09" db="EMBL/GenBank/DDBJ databases">
        <title>Draft Genome Sequences of Neofusicoccum parvum.</title>
        <authorList>
            <person name="Ashida A."/>
            <person name="Camagna M."/>
            <person name="Tanaka A."/>
            <person name="Takemoto D."/>
        </authorList>
    </citation>
    <scope>NUCLEOTIDE SEQUENCE</scope>
    <source>
        <strain evidence="1">PPO83</strain>
    </source>
</reference>
<dbReference type="Proteomes" id="UP001165186">
    <property type="component" value="Unassembled WGS sequence"/>
</dbReference>
<gene>
    <name evidence="1" type="primary">g5450</name>
    <name evidence="1" type="ORF">NpPPO83_00005450</name>
</gene>
<evidence type="ECO:0000313" key="2">
    <source>
        <dbReference type="Proteomes" id="UP001165186"/>
    </source>
</evidence>
<dbReference type="EMBL" id="BSXG01000154">
    <property type="protein sequence ID" value="GME49455.1"/>
    <property type="molecule type" value="Genomic_DNA"/>
</dbReference>
<organism evidence="1 2">
    <name type="scientific">Neofusicoccum parvum</name>
    <dbReference type="NCBI Taxonomy" id="310453"/>
    <lineage>
        <taxon>Eukaryota</taxon>
        <taxon>Fungi</taxon>
        <taxon>Dikarya</taxon>
        <taxon>Ascomycota</taxon>
        <taxon>Pezizomycotina</taxon>
        <taxon>Dothideomycetes</taxon>
        <taxon>Dothideomycetes incertae sedis</taxon>
        <taxon>Botryosphaeriales</taxon>
        <taxon>Botryosphaeriaceae</taxon>
        <taxon>Neofusicoccum</taxon>
    </lineage>
</organism>
<name>A0ACB5SN76_9PEZI</name>